<sequence>MPPGGAATPSADPGASVPPPNGAAPVPPGSQAAASADPGASPQAELEELRRSKLNIAPQYETGGSSGQLSVSRSCRSRLPSGVRTARSNPAVRCHTVAPRAGHVGDAQLGRSSSAVPPFEISRTASDLEKRPVSHAG</sequence>
<evidence type="ECO:0000313" key="3">
    <source>
        <dbReference type="Proteomes" id="UP000053859"/>
    </source>
</evidence>
<evidence type="ECO:0000313" key="2">
    <source>
        <dbReference type="EMBL" id="GAP47062.1"/>
    </source>
</evidence>
<feature type="compositionally biased region" description="Basic and acidic residues" evidence="1">
    <location>
        <begin position="126"/>
        <end position="137"/>
    </location>
</feature>
<gene>
    <name evidence="2" type="ORF">SAZU_1799</name>
</gene>
<protein>
    <submittedName>
        <fullName evidence="2">Uncharacterized protein</fullName>
    </submittedName>
</protein>
<feature type="compositionally biased region" description="Pro residues" evidence="1">
    <location>
        <begin position="16"/>
        <end position="28"/>
    </location>
</feature>
<dbReference type="PATRIC" id="fig|146537.3.peg.1897"/>
<dbReference type="Proteomes" id="UP000053859">
    <property type="component" value="Unassembled WGS sequence"/>
</dbReference>
<organism evidence="2 3">
    <name type="scientific">Streptomyces azureus</name>
    <dbReference type="NCBI Taxonomy" id="146537"/>
    <lineage>
        <taxon>Bacteria</taxon>
        <taxon>Bacillati</taxon>
        <taxon>Actinomycetota</taxon>
        <taxon>Actinomycetes</taxon>
        <taxon>Kitasatosporales</taxon>
        <taxon>Streptomycetaceae</taxon>
        <taxon>Streptomyces</taxon>
    </lineage>
</organism>
<accession>A0A0K8PGP5</accession>
<keyword evidence="3" id="KW-1185">Reference proteome</keyword>
<evidence type="ECO:0000256" key="1">
    <source>
        <dbReference type="SAM" id="MobiDB-lite"/>
    </source>
</evidence>
<dbReference type="AlphaFoldDB" id="A0A0K8PGP5"/>
<feature type="region of interest" description="Disordered" evidence="1">
    <location>
        <begin position="1"/>
        <end position="137"/>
    </location>
</feature>
<reference evidence="2" key="1">
    <citation type="journal article" date="2015" name="Genome Announc.">
        <title>Draft Genome Sequence of Thiostrepton-Producing Streptomyces azureus ATCC 14921.</title>
        <authorList>
            <person name="Sakihara K."/>
            <person name="Maeda J."/>
            <person name="Tashiro K."/>
            <person name="Fujino Y."/>
            <person name="Kuhara S."/>
            <person name="Ohshima T."/>
            <person name="Ogata S."/>
            <person name="Doi K."/>
        </authorList>
    </citation>
    <scope>NUCLEOTIDE SEQUENCE [LARGE SCALE GENOMIC DNA]</scope>
    <source>
        <strain evidence="2">ATCC14921</strain>
    </source>
</reference>
<proteinExistence type="predicted"/>
<dbReference type="EMBL" id="DF968225">
    <property type="protein sequence ID" value="GAP47062.1"/>
    <property type="molecule type" value="Genomic_DNA"/>
</dbReference>
<name>A0A0K8PGP5_STRAJ</name>